<evidence type="ECO:0000256" key="1">
    <source>
        <dbReference type="ARBA" id="ARBA00004141"/>
    </source>
</evidence>
<keyword evidence="8" id="KW-0325">Glycoprotein</keyword>
<feature type="binding site" evidence="9">
    <location>
        <position position="84"/>
    </location>
    <ligand>
        <name>Na(+)</name>
        <dbReference type="ChEBI" id="CHEBI:29101"/>
        <label>1</label>
    </ligand>
</feature>
<feature type="transmembrane region" description="Helical" evidence="11">
    <location>
        <begin position="74"/>
        <end position="91"/>
    </location>
</feature>
<keyword evidence="7 11" id="KW-0472">Membrane</keyword>
<dbReference type="GO" id="GO:0015179">
    <property type="term" value="F:L-amino acid transmembrane transporter activity"/>
    <property type="evidence" value="ECO:0007669"/>
    <property type="project" value="TreeGrafter"/>
</dbReference>
<feature type="transmembrane region" description="Helical" evidence="11">
    <location>
        <begin position="145"/>
        <end position="178"/>
    </location>
</feature>
<dbReference type="Pfam" id="PF00209">
    <property type="entry name" value="SNF"/>
    <property type="match status" value="1"/>
</dbReference>
<proteinExistence type="inferred from homology"/>
<keyword evidence="6 11" id="KW-1133">Transmembrane helix</keyword>
<dbReference type="InterPro" id="IPR000175">
    <property type="entry name" value="Na/ntran_symport"/>
</dbReference>
<keyword evidence="3 10" id="KW-0813">Transport</keyword>
<dbReference type="PRINTS" id="PR00176">
    <property type="entry name" value="NANEUSMPORT"/>
</dbReference>
<evidence type="ECO:0000256" key="6">
    <source>
        <dbReference type="ARBA" id="ARBA00022989"/>
    </source>
</evidence>
<evidence type="ECO:0000256" key="11">
    <source>
        <dbReference type="SAM" id="Phobius"/>
    </source>
</evidence>
<feature type="transmembrane region" description="Helical" evidence="11">
    <location>
        <begin position="103"/>
        <end position="125"/>
    </location>
</feature>
<evidence type="ECO:0000313" key="12">
    <source>
        <dbReference type="Proteomes" id="UP000887561"/>
    </source>
</evidence>
<evidence type="ECO:0000256" key="3">
    <source>
        <dbReference type="ARBA" id="ARBA00022448"/>
    </source>
</evidence>
<dbReference type="InterPro" id="IPR037272">
    <property type="entry name" value="SNS_sf"/>
</dbReference>
<reference evidence="13" key="1">
    <citation type="submission" date="2022-11" db="UniProtKB">
        <authorList>
            <consortium name="WormBaseParasite"/>
        </authorList>
    </citation>
    <scope>IDENTIFICATION</scope>
</reference>
<evidence type="ECO:0000256" key="10">
    <source>
        <dbReference type="RuleBase" id="RU003732"/>
    </source>
</evidence>
<keyword evidence="9" id="KW-0479">Metal-binding</keyword>
<dbReference type="GO" id="GO:0005283">
    <property type="term" value="F:amino acid:sodium symporter activity"/>
    <property type="evidence" value="ECO:0007669"/>
    <property type="project" value="TreeGrafter"/>
</dbReference>
<keyword evidence="4 10" id="KW-0812">Transmembrane</keyword>
<dbReference type="PROSITE" id="PS00754">
    <property type="entry name" value="NA_NEUROTRAN_SYMP_2"/>
    <property type="match status" value="1"/>
</dbReference>
<dbReference type="PANTHER" id="PTHR11616">
    <property type="entry name" value="SODIUM/CHLORIDE DEPENDENT TRANSPORTER"/>
    <property type="match status" value="1"/>
</dbReference>
<dbReference type="GO" id="GO:0089718">
    <property type="term" value="P:amino acid import across plasma membrane"/>
    <property type="evidence" value="ECO:0007669"/>
    <property type="project" value="TreeGrafter"/>
</dbReference>
<comment type="similarity">
    <text evidence="2 10">Belongs to the sodium:neurotransmitter symporter (SNF) (TC 2.A.22) family.</text>
</comment>
<dbReference type="PROSITE" id="PS50267">
    <property type="entry name" value="NA_NEUROTRAN_SYMP_3"/>
    <property type="match status" value="1"/>
</dbReference>
<evidence type="ECO:0000256" key="8">
    <source>
        <dbReference type="ARBA" id="ARBA00023180"/>
    </source>
</evidence>
<feature type="binding site" evidence="9">
    <location>
        <position position="85"/>
    </location>
    <ligand>
        <name>Na(+)</name>
        <dbReference type="ChEBI" id="CHEBI:29101"/>
        <label>1</label>
    </ligand>
</feature>
<protein>
    <recommendedName>
        <fullName evidence="10">Transporter</fullName>
    </recommendedName>
</protein>
<feature type="binding site" evidence="9">
    <location>
        <position position="89"/>
    </location>
    <ligand>
        <name>Na(+)</name>
        <dbReference type="ChEBI" id="CHEBI:29101"/>
        <label>1</label>
    </ligand>
</feature>
<name>A0A915N9D5_MELJA</name>
<dbReference type="PROSITE" id="PS00610">
    <property type="entry name" value="NA_NEUROTRAN_SYMP_1"/>
    <property type="match status" value="1"/>
</dbReference>
<dbReference type="PANTHER" id="PTHR11616:SF321">
    <property type="entry name" value="SODIUM-DEPENDENT NUTRIENT AMINO ACID TRANSPORTER 1-RELATED"/>
    <property type="match status" value="1"/>
</dbReference>
<dbReference type="GO" id="GO:0005886">
    <property type="term" value="C:plasma membrane"/>
    <property type="evidence" value="ECO:0007669"/>
    <property type="project" value="TreeGrafter"/>
</dbReference>
<accession>A0A915N9D5</accession>
<dbReference type="GO" id="GO:0046872">
    <property type="term" value="F:metal ion binding"/>
    <property type="evidence" value="ECO:0007669"/>
    <property type="project" value="UniProtKB-KW"/>
</dbReference>
<keyword evidence="12" id="KW-1185">Reference proteome</keyword>
<dbReference type="SUPFAM" id="SSF161070">
    <property type="entry name" value="SNF-like"/>
    <property type="match status" value="1"/>
</dbReference>
<evidence type="ECO:0000256" key="9">
    <source>
        <dbReference type="PIRSR" id="PIRSR600175-1"/>
    </source>
</evidence>
<comment type="subcellular location">
    <subcellularLocation>
        <location evidence="1">Membrane</location>
        <topology evidence="1">Multi-pass membrane protein</topology>
    </subcellularLocation>
</comment>
<evidence type="ECO:0000313" key="13">
    <source>
        <dbReference type="WBParaSite" id="scaffold9759_cov157.g14240"/>
    </source>
</evidence>
<evidence type="ECO:0000256" key="5">
    <source>
        <dbReference type="ARBA" id="ARBA00022847"/>
    </source>
</evidence>
<keyword evidence="9" id="KW-0915">Sodium</keyword>
<keyword evidence="5 10" id="KW-0769">Symport</keyword>
<organism evidence="12 13">
    <name type="scientific">Meloidogyne javanica</name>
    <name type="common">Root-knot nematode worm</name>
    <dbReference type="NCBI Taxonomy" id="6303"/>
    <lineage>
        <taxon>Eukaryota</taxon>
        <taxon>Metazoa</taxon>
        <taxon>Ecdysozoa</taxon>
        <taxon>Nematoda</taxon>
        <taxon>Chromadorea</taxon>
        <taxon>Rhabditida</taxon>
        <taxon>Tylenchina</taxon>
        <taxon>Tylenchomorpha</taxon>
        <taxon>Tylenchoidea</taxon>
        <taxon>Meloidogynidae</taxon>
        <taxon>Meloidogyninae</taxon>
        <taxon>Meloidogyne</taxon>
        <taxon>Meloidogyne incognita group</taxon>
    </lineage>
</organism>
<sequence>MSKIPAPPASSKKAKVVGGNINNDNNIASTFNNSNTGFLKLPDEQSSHRRLLANEHHLKDISDDDGREGWDNKMQFFMGVISYAVGFGNVWRFPFLLQKNGGGAFLIPYLIVGMMVIEGVPLFLIELGIGQKLRTGPVGVWNAIHPYLGGVGVSAAIVSYLVSLYYNVILTWVFYYLFKSFSFELPWINCPKLANGSNITECVQSSTPANYFWNREAINTSDSIGDFGGFTWHMTFCLVFA</sequence>
<dbReference type="Proteomes" id="UP000887561">
    <property type="component" value="Unplaced"/>
</dbReference>
<dbReference type="AlphaFoldDB" id="A0A915N9D5"/>
<dbReference type="WBParaSite" id="scaffold9759_cov157.g14240">
    <property type="protein sequence ID" value="scaffold9759_cov157.g14240"/>
    <property type="gene ID" value="scaffold9759_cov157.g14240"/>
</dbReference>
<evidence type="ECO:0000256" key="4">
    <source>
        <dbReference type="ARBA" id="ARBA00022692"/>
    </source>
</evidence>
<evidence type="ECO:0000256" key="7">
    <source>
        <dbReference type="ARBA" id="ARBA00023136"/>
    </source>
</evidence>
<evidence type="ECO:0000256" key="2">
    <source>
        <dbReference type="ARBA" id="ARBA00006459"/>
    </source>
</evidence>